<evidence type="ECO:0000313" key="2">
    <source>
        <dbReference type="Proteomes" id="UP001558613"/>
    </source>
</evidence>
<sequence length="172" mass="19284">MRNIIHHYNEKKNNKRLERLKKTFEATVVTNVFGQAVFDNPCFSPEQPSGTEVVMEHSTPTVTMVTNGATGNHMVCEIKQLSASRSFWDFQASERQTSMLDQVLNENDPDEKTAQVGRITLQRKDFWTLGLSAELEATIANSCLDVIVMAAKEKGMDVLAANSLLWYLVTAT</sequence>
<protein>
    <submittedName>
        <fullName evidence="1">Uncharacterized protein</fullName>
    </submittedName>
</protein>
<organism evidence="1 2">
    <name type="scientific">Cirrhinus molitorella</name>
    <name type="common">mud carp</name>
    <dbReference type="NCBI Taxonomy" id="172907"/>
    <lineage>
        <taxon>Eukaryota</taxon>
        <taxon>Metazoa</taxon>
        <taxon>Chordata</taxon>
        <taxon>Craniata</taxon>
        <taxon>Vertebrata</taxon>
        <taxon>Euteleostomi</taxon>
        <taxon>Actinopterygii</taxon>
        <taxon>Neopterygii</taxon>
        <taxon>Teleostei</taxon>
        <taxon>Ostariophysi</taxon>
        <taxon>Cypriniformes</taxon>
        <taxon>Cyprinidae</taxon>
        <taxon>Labeoninae</taxon>
        <taxon>Labeonini</taxon>
        <taxon>Cirrhinus</taxon>
    </lineage>
</organism>
<name>A0ABR3MCI8_9TELE</name>
<reference evidence="1 2" key="1">
    <citation type="submission" date="2023-09" db="EMBL/GenBank/DDBJ databases">
        <authorList>
            <person name="Wang M."/>
        </authorList>
    </citation>
    <scope>NUCLEOTIDE SEQUENCE [LARGE SCALE GENOMIC DNA]</scope>
    <source>
        <strain evidence="1">GT-2023</strain>
        <tissue evidence="1">Liver</tissue>
    </source>
</reference>
<dbReference type="Proteomes" id="UP001558613">
    <property type="component" value="Unassembled WGS sequence"/>
</dbReference>
<comment type="caution">
    <text evidence="1">The sequence shown here is derived from an EMBL/GenBank/DDBJ whole genome shotgun (WGS) entry which is preliminary data.</text>
</comment>
<evidence type="ECO:0000313" key="1">
    <source>
        <dbReference type="EMBL" id="KAL1261627.1"/>
    </source>
</evidence>
<dbReference type="EMBL" id="JAYMGO010000014">
    <property type="protein sequence ID" value="KAL1261627.1"/>
    <property type="molecule type" value="Genomic_DNA"/>
</dbReference>
<accession>A0ABR3MCI8</accession>
<keyword evidence="2" id="KW-1185">Reference proteome</keyword>
<proteinExistence type="predicted"/>
<gene>
    <name evidence="1" type="ORF">QQF64_006892</name>
</gene>